<dbReference type="FunFam" id="3.40.50.2300:FF:000110">
    <property type="entry name" value="Argonaute 10"/>
    <property type="match status" value="1"/>
</dbReference>
<dbReference type="GO" id="GO:1990904">
    <property type="term" value="C:ribonucleoprotein complex"/>
    <property type="evidence" value="ECO:0007669"/>
    <property type="project" value="UniProtKB-KW"/>
</dbReference>
<dbReference type="SMART" id="SM00949">
    <property type="entry name" value="PAZ"/>
    <property type="match status" value="1"/>
</dbReference>
<proteinExistence type="inferred from homology"/>
<dbReference type="InterPro" id="IPR036397">
    <property type="entry name" value="RNaseH_sf"/>
</dbReference>
<keyword evidence="10" id="KW-1185">Reference proteome</keyword>
<dbReference type="PROSITE" id="PS50822">
    <property type="entry name" value="PIWI"/>
    <property type="match status" value="1"/>
</dbReference>
<keyword evidence="5" id="KW-0687">Ribonucleoprotein</keyword>
<dbReference type="CDD" id="cd04657">
    <property type="entry name" value="Piwi_ago-like"/>
    <property type="match status" value="1"/>
</dbReference>
<comment type="similarity">
    <text evidence="1">Belongs to the argonaute family. Ago subfamily.</text>
</comment>
<dbReference type="GO" id="GO:0004386">
    <property type="term" value="F:helicase activity"/>
    <property type="evidence" value="ECO:0007669"/>
    <property type="project" value="UniProtKB-KW"/>
</dbReference>
<dbReference type="Proteomes" id="UP000237000">
    <property type="component" value="Unassembled WGS sequence"/>
</dbReference>
<evidence type="ECO:0000256" key="3">
    <source>
        <dbReference type="ARBA" id="ARBA00022845"/>
    </source>
</evidence>
<dbReference type="FunFam" id="3.30.420.10:FF:000013">
    <property type="entry name" value="protein argonaute 10-like"/>
    <property type="match status" value="1"/>
</dbReference>
<dbReference type="InterPro" id="IPR003100">
    <property type="entry name" value="PAZ_dom"/>
</dbReference>
<dbReference type="SUPFAM" id="SSF53098">
    <property type="entry name" value="Ribonuclease H-like"/>
    <property type="match status" value="1"/>
</dbReference>
<protein>
    <submittedName>
        <fullName evidence="9">Exonuclease/helicase-like</fullName>
    </submittedName>
</protein>
<keyword evidence="9" id="KW-0547">Nucleotide-binding</keyword>
<dbReference type="InterPro" id="IPR014811">
    <property type="entry name" value="ArgoL1"/>
</dbReference>
<keyword evidence="3" id="KW-0810">Translation regulation</keyword>
<feature type="compositionally biased region" description="Low complexity" evidence="6">
    <location>
        <begin position="69"/>
        <end position="98"/>
    </location>
</feature>
<comment type="caution">
    <text evidence="9">The sequence shown here is derived from an EMBL/GenBank/DDBJ whole genome shotgun (WGS) entry which is preliminary data.</text>
</comment>
<evidence type="ECO:0000313" key="9">
    <source>
        <dbReference type="EMBL" id="PON71215.1"/>
    </source>
</evidence>
<dbReference type="EMBL" id="JXTC01000278">
    <property type="protein sequence ID" value="PON71215.1"/>
    <property type="molecule type" value="Genomic_DNA"/>
</dbReference>
<dbReference type="PROSITE" id="PS50821">
    <property type="entry name" value="PAZ"/>
    <property type="match status" value="1"/>
</dbReference>
<feature type="compositionally biased region" description="Gly residues" evidence="6">
    <location>
        <begin position="28"/>
        <end position="51"/>
    </location>
</feature>
<dbReference type="SUPFAM" id="SSF101690">
    <property type="entry name" value="PAZ domain"/>
    <property type="match status" value="1"/>
</dbReference>
<dbReference type="InterPro" id="IPR032474">
    <property type="entry name" value="Argonaute_N"/>
</dbReference>
<keyword evidence="9" id="KW-0269">Exonuclease</keyword>
<dbReference type="SMART" id="SM00950">
    <property type="entry name" value="Piwi"/>
    <property type="match status" value="1"/>
</dbReference>
<dbReference type="InterPro" id="IPR045246">
    <property type="entry name" value="Piwi_ago-like"/>
</dbReference>
<dbReference type="InterPro" id="IPR032472">
    <property type="entry name" value="ArgoL2"/>
</dbReference>
<feature type="domain" description="Piwi" evidence="8">
    <location>
        <begin position="621"/>
        <end position="941"/>
    </location>
</feature>
<keyword evidence="4" id="KW-0943">RNA-mediated gene silencing</keyword>
<keyword evidence="9" id="KW-0540">Nuclease</keyword>
<keyword evidence="9" id="KW-0347">Helicase</keyword>
<evidence type="ECO:0000256" key="5">
    <source>
        <dbReference type="ARBA" id="ARBA00023274"/>
    </source>
</evidence>
<reference evidence="10" key="1">
    <citation type="submission" date="2016-06" db="EMBL/GenBank/DDBJ databases">
        <title>Parallel loss of symbiosis genes in relatives of nitrogen-fixing non-legume Parasponia.</title>
        <authorList>
            <person name="Van Velzen R."/>
            <person name="Holmer R."/>
            <person name="Bu F."/>
            <person name="Rutten L."/>
            <person name="Van Zeijl A."/>
            <person name="Liu W."/>
            <person name="Santuari L."/>
            <person name="Cao Q."/>
            <person name="Sharma T."/>
            <person name="Shen D."/>
            <person name="Roswanjaya Y."/>
            <person name="Wardhani T."/>
            <person name="Kalhor M.S."/>
            <person name="Jansen J."/>
            <person name="Van den Hoogen J."/>
            <person name="Gungor B."/>
            <person name="Hartog M."/>
            <person name="Hontelez J."/>
            <person name="Verver J."/>
            <person name="Yang W.-C."/>
            <person name="Schijlen E."/>
            <person name="Repin R."/>
            <person name="Schilthuizen M."/>
            <person name="Schranz E."/>
            <person name="Heidstra R."/>
            <person name="Miyata K."/>
            <person name="Fedorova E."/>
            <person name="Kohlen W."/>
            <person name="Bisseling T."/>
            <person name="Smit S."/>
            <person name="Geurts R."/>
        </authorList>
    </citation>
    <scope>NUCLEOTIDE SEQUENCE [LARGE SCALE GENOMIC DNA]</scope>
    <source>
        <strain evidence="10">cv. RG33-2</strain>
    </source>
</reference>
<keyword evidence="9" id="KW-0378">Hydrolase</keyword>
<dbReference type="SMART" id="SM01163">
    <property type="entry name" value="DUF1785"/>
    <property type="match status" value="1"/>
</dbReference>
<dbReference type="InterPro" id="IPR032473">
    <property type="entry name" value="Argonaute_Mid_dom"/>
</dbReference>
<dbReference type="Gene3D" id="3.30.420.10">
    <property type="entry name" value="Ribonuclease H-like superfamily/Ribonuclease H"/>
    <property type="match status" value="1"/>
</dbReference>
<dbReference type="Pfam" id="PF08699">
    <property type="entry name" value="ArgoL1"/>
    <property type="match status" value="1"/>
</dbReference>
<dbReference type="Pfam" id="PF16486">
    <property type="entry name" value="ArgoN"/>
    <property type="match status" value="1"/>
</dbReference>
<evidence type="ECO:0000259" key="8">
    <source>
        <dbReference type="PROSITE" id="PS50822"/>
    </source>
</evidence>
<feature type="region of interest" description="Disordered" evidence="6">
    <location>
        <begin position="1"/>
        <end position="113"/>
    </location>
</feature>
<keyword evidence="9" id="KW-0067">ATP-binding</keyword>
<organism evidence="9 10">
    <name type="scientific">Trema orientale</name>
    <name type="common">Charcoal tree</name>
    <name type="synonym">Celtis orientalis</name>
    <dbReference type="NCBI Taxonomy" id="63057"/>
    <lineage>
        <taxon>Eukaryota</taxon>
        <taxon>Viridiplantae</taxon>
        <taxon>Streptophyta</taxon>
        <taxon>Embryophyta</taxon>
        <taxon>Tracheophyta</taxon>
        <taxon>Spermatophyta</taxon>
        <taxon>Magnoliopsida</taxon>
        <taxon>eudicotyledons</taxon>
        <taxon>Gunneridae</taxon>
        <taxon>Pentapetalae</taxon>
        <taxon>rosids</taxon>
        <taxon>fabids</taxon>
        <taxon>Rosales</taxon>
        <taxon>Cannabaceae</taxon>
        <taxon>Trema</taxon>
    </lineage>
</organism>
<dbReference type="Pfam" id="PF02170">
    <property type="entry name" value="PAZ"/>
    <property type="match status" value="1"/>
</dbReference>
<dbReference type="Pfam" id="PF16488">
    <property type="entry name" value="ArgoL2"/>
    <property type="match status" value="1"/>
</dbReference>
<dbReference type="GO" id="GO:0031047">
    <property type="term" value="P:regulatory ncRNA-mediated gene silencing"/>
    <property type="evidence" value="ECO:0007669"/>
    <property type="project" value="UniProtKB-KW"/>
</dbReference>
<dbReference type="InParanoid" id="A0A2P5DD50"/>
<dbReference type="InterPro" id="IPR012337">
    <property type="entry name" value="RNaseH-like_sf"/>
</dbReference>
<dbReference type="GO" id="GO:0051607">
    <property type="term" value="P:defense response to virus"/>
    <property type="evidence" value="ECO:0007669"/>
    <property type="project" value="UniProtKB-ARBA"/>
</dbReference>
<evidence type="ECO:0000256" key="2">
    <source>
        <dbReference type="ARBA" id="ARBA00022491"/>
    </source>
</evidence>
<dbReference type="CDD" id="cd02846">
    <property type="entry name" value="PAZ_argonaute_like"/>
    <property type="match status" value="1"/>
</dbReference>
<evidence type="ECO:0000313" key="10">
    <source>
        <dbReference type="Proteomes" id="UP000237000"/>
    </source>
</evidence>
<evidence type="ECO:0000256" key="4">
    <source>
        <dbReference type="ARBA" id="ARBA00023158"/>
    </source>
</evidence>
<dbReference type="InterPro" id="IPR036085">
    <property type="entry name" value="PAZ_dom_sf"/>
</dbReference>
<dbReference type="AlphaFoldDB" id="A0A2P5DD50"/>
<dbReference type="Gene3D" id="3.40.50.2300">
    <property type="match status" value="1"/>
</dbReference>
<dbReference type="InterPro" id="IPR003165">
    <property type="entry name" value="Piwi"/>
</dbReference>
<evidence type="ECO:0000256" key="6">
    <source>
        <dbReference type="SAM" id="MobiDB-lite"/>
    </source>
</evidence>
<dbReference type="GO" id="GO:0006417">
    <property type="term" value="P:regulation of translation"/>
    <property type="evidence" value="ECO:0007669"/>
    <property type="project" value="UniProtKB-KW"/>
</dbReference>
<dbReference type="PANTHER" id="PTHR22891">
    <property type="entry name" value="EUKARYOTIC TRANSLATION INITIATION FACTOR 2C"/>
    <property type="match status" value="1"/>
</dbReference>
<accession>A0A2P5DD50</accession>
<evidence type="ECO:0000256" key="1">
    <source>
        <dbReference type="ARBA" id="ARBA00008201"/>
    </source>
</evidence>
<evidence type="ECO:0000259" key="7">
    <source>
        <dbReference type="PROSITE" id="PS50821"/>
    </source>
</evidence>
<dbReference type="GO" id="GO:0003723">
    <property type="term" value="F:RNA binding"/>
    <property type="evidence" value="ECO:0007669"/>
    <property type="project" value="InterPro"/>
</dbReference>
<dbReference type="OrthoDB" id="10252740at2759"/>
<feature type="domain" description="PAZ" evidence="7">
    <location>
        <begin position="337"/>
        <end position="448"/>
    </location>
</feature>
<name>A0A2P5DD50_TREOI</name>
<dbReference type="Gene3D" id="2.170.260.10">
    <property type="entry name" value="paz domain"/>
    <property type="match status" value="1"/>
</dbReference>
<dbReference type="GO" id="GO:0004527">
    <property type="term" value="F:exonuclease activity"/>
    <property type="evidence" value="ECO:0007669"/>
    <property type="project" value="UniProtKB-KW"/>
</dbReference>
<dbReference type="Pfam" id="PF02171">
    <property type="entry name" value="Piwi"/>
    <property type="match status" value="1"/>
</dbReference>
<dbReference type="Pfam" id="PF16487">
    <property type="entry name" value="ArgoMid"/>
    <property type="match status" value="1"/>
</dbReference>
<dbReference type="FunCoup" id="A0A2P5DD50">
    <property type="interactions" value="1807"/>
</dbReference>
<keyword evidence="2" id="KW-0678">Repressor</keyword>
<sequence>MSRRGGGGRRSDSRRDQPAPSPSPTFQRGGGGGRGGGGRGRGRGGGGGRAGGSESTPAPAEVVVVPYQAPTSTAPAPAAAPSPAASSSSSSGAVASLSREVEQTLTLQSPATEVCPPSSMKALRFPARPSYGKLGRKCVVRANHFLVQVADRDLHHYDVSITPEVTSKKVNRDILTQLERLYGASHLGNRKAAYDGRKSLYTAGELPFSSKEFIIKLPDKDGQAGSSSSKKREREFKVTIKFASKPDLHHLQQFLRSRQLDIPQETIQVLDVVLRGKPSEIYTVVGRSFFDRSLGDPGELGDGIEYWKGYYQSLRPTQMGLALNIDVSARAFFEPILVTDFVMKHFYIRGIKPLTDHERLKLKKALKGIKVACNHLQHVKTYKISGVSNEPLNRLMFTLDDQRTRVSVASYFGEKYKIQLKYAMWPALQAGSATKPVYLPMEVCSIVAGQRYSKKLNERQVTNLLRATCQRPHERQKSIGAIVKKNNYSEEDLVKEFGIHVGNEMAMVDARVLSPPLLLYHGTGREATESPRMGQWNMINKKLVNGGVVDYWACINFSSRNQDVHHHFCEDLVNMCNSRGMAFQGRPVIPSRPYPANQIERVLVDVHAQCNKILAGKQLQLLIVILPDFTGSYGTIKRVCETELGIVSQCCQPRQAAKGNRQYLENLSLKINVKVGGRNTVLHDAIQRRIPNVSDVPTIIFGADVTHPQPGEDSSPSIAAVVASMDWPEVTKYRGLVSAQHHREEIIQDLYKSYQDPVKGFVHGGMIRELLIAFRRSTGVKPKRIIFYRDGVSEGQFSQVLLYEMDAIRKACASLEDGYLPPVTFVVVQKRHHTRLFPADPNSRDLTDRSGNILPGTVVDTQICHPTEFDFYLNSHAGIQGTSRPTHYHVLFDENRFSADALQLVTNSLCYTYARCTRSVSIVPPAYYAHLAAFRARYYIEGDISDEASSSGGTRNAPRAVRPLPVIKDNVKDVMFYV</sequence>
<dbReference type="STRING" id="63057.A0A2P5DD50"/>
<gene>
    <name evidence="9" type="ORF">TorRG33x02_255070</name>
</gene>